<keyword evidence="7" id="KW-0064">Aspartyl protease</keyword>
<keyword evidence="18" id="KW-0863">Zinc-finger</keyword>
<feature type="compositionally biased region" description="Basic and acidic residues" evidence="19">
    <location>
        <begin position="766"/>
        <end position="775"/>
    </location>
</feature>
<dbReference type="SUPFAM" id="SSF57756">
    <property type="entry name" value="Retrovirus zinc finger-like domains"/>
    <property type="match status" value="1"/>
</dbReference>
<evidence type="ECO:0000256" key="8">
    <source>
        <dbReference type="ARBA" id="ARBA00022759"/>
    </source>
</evidence>
<dbReference type="InterPro" id="IPR039537">
    <property type="entry name" value="Retrotran_Ty1/copia-like"/>
</dbReference>
<evidence type="ECO:0000256" key="15">
    <source>
        <dbReference type="ARBA" id="ARBA00023113"/>
    </source>
</evidence>
<evidence type="ECO:0000256" key="4">
    <source>
        <dbReference type="ARBA" id="ARBA00022722"/>
    </source>
</evidence>
<keyword evidence="12" id="KW-0229">DNA integration</keyword>
<dbReference type="GO" id="GO:0003676">
    <property type="term" value="F:nucleic acid binding"/>
    <property type="evidence" value="ECO:0007669"/>
    <property type="project" value="InterPro"/>
</dbReference>
<evidence type="ECO:0000256" key="3">
    <source>
        <dbReference type="ARBA" id="ARBA00022670"/>
    </source>
</evidence>
<evidence type="ECO:0000256" key="16">
    <source>
        <dbReference type="ARBA" id="ARBA00023172"/>
    </source>
</evidence>
<dbReference type="Pfam" id="PF14223">
    <property type="entry name" value="Retrotran_gag_2"/>
    <property type="match status" value="1"/>
</dbReference>
<dbReference type="Pfam" id="PF00665">
    <property type="entry name" value="rve"/>
    <property type="match status" value="1"/>
</dbReference>
<dbReference type="Gene3D" id="4.10.60.10">
    <property type="entry name" value="Zinc finger, CCHC-type"/>
    <property type="match status" value="1"/>
</dbReference>
<keyword evidence="13" id="KW-0695">RNA-directed DNA polymerase</keyword>
<dbReference type="SMART" id="SM00343">
    <property type="entry name" value="ZnF_C2HC"/>
    <property type="match status" value="1"/>
</dbReference>
<keyword evidence="6" id="KW-0547">Nucleotide-binding</keyword>
<gene>
    <name evidence="22" type="ORF">PI35.0430c</name>
</gene>
<dbReference type="GO" id="GO:0006508">
    <property type="term" value="P:proteolysis"/>
    <property type="evidence" value="ECO:0007669"/>
    <property type="project" value="UniProtKB-KW"/>
</dbReference>
<organism evidence="22">
    <name type="scientific">Phytophthora infestans</name>
    <name type="common">Potato late blight agent</name>
    <name type="synonym">Botrytis infestans</name>
    <dbReference type="NCBI Taxonomy" id="4787"/>
    <lineage>
        <taxon>Eukaryota</taxon>
        <taxon>Sar</taxon>
        <taxon>Stramenopiles</taxon>
        <taxon>Oomycota</taxon>
        <taxon>Peronosporomycetes</taxon>
        <taxon>Peronosporales</taxon>
        <taxon>Peronosporaceae</taxon>
        <taxon>Phytophthora</taxon>
    </lineage>
</organism>
<keyword evidence="11" id="KW-0460">Magnesium</keyword>
<evidence type="ECO:0000259" key="21">
    <source>
        <dbReference type="PROSITE" id="PS50994"/>
    </source>
</evidence>
<dbReference type="GO" id="GO:0003964">
    <property type="term" value="F:RNA-directed DNA polymerase activity"/>
    <property type="evidence" value="ECO:0007669"/>
    <property type="project" value="UniProtKB-KW"/>
</dbReference>
<dbReference type="InterPro" id="IPR001878">
    <property type="entry name" value="Znf_CCHC"/>
</dbReference>
<keyword evidence="18" id="KW-0862">Zinc</keyword>
<evidence type="ECO:0000256" key="6">
    <source>
        <dbReference type="ARBA" id="ARBA00022741"/>
    </source>
</evidence>
<dbReference type="InterPro" id="IPR013103">
    <property type="entry name" value="RVT_2"/>
</dbReference>
<name>Q572I3_PHYIN</name>
<evidence type="ECO:0000313" key="22">
    <source>
        <dbReference type="EMBL" id="CAI72292.1"/>
    </source>
</evidence>
<dbReference type="InterPro" id="IPR001584">
    <property type="entry name" value="Integrase_cat-core"/>
</dbReference>
<dbReference type="GO" id="GO:0003887">
    <property type="term" value="F:DNA-directed DNA polymerase activity"/>
    <property type="evidence" value="ECO:0007669"/>
    <property type="project" value="UniProtKB-KW"/>
</dbReference>
<keyword evidence="9" id="KW-0378">Hydrolase</keyword>
<feature type="domain" description="Integrase catalytic" evidence="21">
    <location>
        <begin position="424"/>
        <end position="600"/>
    </location>
</feature>
<evidence type="ECO:0000256" key="12">
    <source>
        <dbReference type="ARBA" id="ARBA00022908"/>
    </source>
</evidence>
<proteinExistence type="predicted"/>
<keyword evidence="8" id="KW-0255">Endonuclease</keyword>
<dbReference type="Pfam" id="PF13976">
    <property type="entry name" value="gag_pre-integrs"/>
    <property type="match status" value="1"/>
</dbReference>
<dbReference type="Pfam" id="PF25597">
    <property type="entry name" value="SH3_retrovirus"/>
    <property type="match status" value="1"/>
</dbReference>
<feature type="domain" description="CCHC-type" evidence="20">
    <location>
        <begin position="211"/>
        <end position="226"/>
    </location>
</feature>
<dbReference type="Pfam" id="PF22936">
    <property type="entry name" value="Pol_BBD"/>
    <property type="match status" value="1"/>
</dbReference>
<evidence type="ECO:0000256" key="18">
    <source>
        <dbReference type="PROSITE-ProRule" id="PRU00047"/>
    </source>
</evidence>
<protein>
    <submittedName>
        <fullName evidence="22">Putative polyprotein</fullName>
    </submittedName>
</protein>
<evidence type="ECO:0000256" key="2">
    <source>
        <dbReference type="ARBA" id="ARBA00022612"/>
    </source>
</evidence>
<dbReference type="GO" id="GO:0006310">
    <property type="term" value="P:DNA recombination"/>
    <property type="evidence" value="ECO:0007669"/>
    <property type="project" value="UniProtKB-KW"/>
</dbReference>
<dbReference type="InterPro" id="IPR036875">
    <property type="entry name" value="Znf_CCHC_sf"/>
</dbReference>
<dbReference type="SUPFAM" id="SSF53098">
    <property type="entry name" value="Ribonuclease H-like"/>
    <property type="match status" value="1"/>
</dbReference>
<evidence type="ECO:0000256" key="19">
    <source>
        <dbReference type="SAM" id="MobiDB-lite"/>
    </source>
</evidence>
<dbReference type="PROSITE" id="PS50994">
    <property type="entry name" value="INTEGRASE"/>
    <property type="match status" value="1"/>
</dbReference>
<evidence type="ECO:0000256" key="9">
    <source>
        <dbReference type="ARBA" id="ARBA00022801"/>
    </source>
</evidence>
<dbReference type="InterPro" id="IPR036397">
    <property type="entry name" value="RNaseH_sf"/>
</dbReference>
<accession>Q572I3</accession>
<keyword evidence="4" id="KW-0540">Nuclease</keyword>
<keyword evidence="16" id="KW-0233">DNA recombination</keyword>
<keyword evidence="2" id="KW-1188">Viral release from host cell</keyword>
<dbReference type="EMBL" id="AJ893356">
    <property type="protein sequence ID" value="CAI72292.1"/>
    <property type="molecule type" value="Genomic_DNA"/>
</dbReference>
<evidence type="ECO:0000256" key="1">
    <source>
        <dbReference type="ARBA" id="ARBA00002180"/>
    </source>
</evidence>
<feature type="region of interest" description="Disordered" evidence="19">
    <location>
        <begin position="766"/>
        <end position="804"/>
    </location>
</feature>
<dbReference type="GO" id="GO:0004190">
    <property type="term" value="F:aspartic-type endopeptidase activity"/>
    <property type="evidence" value="ECO:0007669"/>
    <property type="project" value="UniProtKB-KW"/>
</dbReference>
<reference evidence="22" key="1">
    <citation type="journal article" date="2005" name="Proc. Natl. Acad. Sci. U.S.A.">
        <title>An ancestral oomycete locus contains late blight avirulence gene Avr3a, encoding a protein that is recognized in the host cytoplasm.</title>
        <authorList>
            <person name="Armstrong M.R."/>
            <person name="Whisson S.C."/>
            <person name="Pritchard L."/>
            <person name="Bos J.I.B."/>
            <person name="Venter E."/>
            <person name="Avrova A.O."/>
            <person name="Rehmany A.P."/>
            <person name="Bohme U."/>
            <person name="Brooks K."/>
            <person name="Cherevach I."/>
            <person name="Hamlin N."/>
            <person name="White B."/>
            <person name="Fraser A."/>
            <person name="Lord A."/>
            <person name="Quail M.A."/>
            <person name="Churcher C."/>
            <person name="Hall N."/>
            <person name="Berriman M."/>
            <person name="Kamoun S."/>
            <person name="Beyon J.L."/>
            <person name="Birch P.R.J."/>
        </authorList>
    </citation>
    <scope>NUCLEOTIDE SEQUENCE</scope>
</reference>
<evidence type="ECO:0000256" key="10">
    <source>
        <dbReference type="ARBA" id="ARBA00022840"/>
    </source>
</evidence>
<feature type="region of interest" description="Disordered" evidence="19">
    <location>
        <begin position="180"/>
        <end position="200"/>
    </location>
</feature>
<dbReference type="InterPro" id="IPR043502">
    <property type="entry name" value="DNA/RNA_pol_sf"/>
</dbReference>
<dbReference type="GO" id="GO:0015074">
    <property type="term" value="P:DNA integration"/>
    <property type="evidence" value="ECO:0007669"/>
    <property type="project" value="UniProtKB-KW"/>
</dbReference>
<dbReference type="PANTHER" id="PTHR42648:SF11">
    <property type="entry name" value="TRANSPOSON TY4-P GAG-POL POLYPROTEIN"/>
    <property type="match status" value="1"/>
</dbReference>
<keyword evidence="10" id="KW-0067">ATP-binding</keyword>
<keyword evidence="15" id="KW-0917">Virion maturation</keyword>
<keyword evidence="14" id="KW-0808">Transferase</keyword>
<sequence length="1353" mass="151832">MTTTKRAEVLLGSGNYFHWEYNMRMTLARKGLLAHIQAVKPENEITEAWLVNDAKALGIIAQGVELQHQTKIRSATRSIEAWGTLREFYNRTTAGSTMAKHLDAFDELIVGLQTLGEPMDEARQLVVLLSSLPDEYELISSIVENAKGVTLIEAKEKLLKEYERLEKKETMEKAFQVNGNAGKFRNGRGNGQKWNDRKWNGPKRNVGFKGKCFNCDQVSHMKRDCPAAKKSSQDDAVFAVGGERSAGWLIDSGATSHMTPHRNDLFGYEALDSGINVTIADGKKLRVAGTGTVKLTGLDGKRIRMVDVLHIPGLDRRLLSVGKLAERGMSVAFQRSSCVIWGRNAAIASGKKVGKAFLLDCQQEEAHFVQYAGPDSEWELWHARMGHLNKDALTKTQRSTIGIPHVKNGNETLCGGCMKGKQTVTTFPSRSLTRTTRVLELVHTDVMGPMRTISKGGAKYVLTFVDDYSRFVVAYFMKSKSEVGSKLKEFKALYETQWGERLKCLRSDNGTEFVNKTVLELCKRNGIVHQRSVPYSPQQNGVSERMNRTIMEKARSMLHYKSMSTQWWAEAVSTAVYLINRSTNTSNSDVTPYELSFQVKPRMEHLRVFGSQGYAHVNDVIRTKLEPKSFKCTFLGYAENVKGYRVYDMDASKVKVTRSVKLDEREVGGIYDTQSPASGTVIHVTRNDDTIVPISGVERTPAQDEPMEEAEEPAQDIEMDDLELERNAEIQQLPAPEEPRLNGLDLATFHSQPPSFHEDRMVFHPETERSTRPREPLLLLGNGDDEDVERGSDGPSSPKRTRIDEDGLLAEAVLAYAASIGGVPDTPNTYAEAIASNEAGEWRRAMQSELNSHSRNGTWTLVPRGTTTRSIGCRWVFTKKRDENGRVIRYKARLVAQGFKQKFGIDFFETYSPVANMNSIRAVLAVCVTCGYIMEQLDADTAFLNSCLVNLVYMDVPLGLENAEGMKCNLLKAIYGLKQAASAWNKTIHRVFLQNGFKCCGADQCVYVKRSKNAFVYVCLYVDDMIIAAKTRDEIREVKNALKSAFKMKELGEAKFILGMEIDHDRECGTLMIKQTRYIDDIVERFNQRNAKMVEYPCAANLKLSKMMSPTTEKERAEMWSRPYRSLIGCLMYITTCTRPDIAYVVTQLARFLEDPGTQHWKAAIRVLQYLKSTRHHGIVYKSGTSGFGTQAVKAEAFTDADWGSNIDDRRSVSGVMVMIGNAPVVFKSKYQRTVALSSAEAEYMALSLCTQEVLWTRAMLKDMGHEQVGATQVWEDNQGAIALASNAGYHARTKHVDIRHHFIRENVERSTIKVAYIDTKQQLADMLTKALGTKSLAFLREASGIKKRNDVQ</sequence>
<dbReference type="InterPro" id="IPR025724">
    <property type="entry name" value="GAG-pre-integrase_dom"/>
</dbReference>
<dbReference type="PANTHER" id="PTHR42648">
    <property type="entry name" value="TRANSPOSASE, PUTATIVE-RELATED"/>
    <property type="match status" value="1"/>
</dbReference>
<keyword evidence="5" id="KW-0479">Metal-binding</keyword>
<evidence type="ECO:0000256" key="5">
    <source>
        <dbReference type="ARBA" id="ARBA00022723"/>
    </source>
</evidence>
<dbReference type="SUPFAM" id="SSF56672">
    <property type="entry name" value="DNA/RNA polymerases"/>
    <property type="match status" value="1"/>
</dbReference>
<evidence type="ECO:0000256" key="17">
    <source>
        <dbReference type="ARBA" id="ARBA00023268"/>
    </source>
</evidence>
<comment type="function">
    <text evidence="1">The aspartyl protease (PR) mediates the proteolytic cleavages of the Gag and Gag-Pol polyproteins after assembly of the VLP.</text>
</comment>
<evidence type="ECO:0000259" key="20">
    <source>
        <dbReference type="PROSITE" id="PS50158"/>
    </source>
</evidence>
<evidence type="ECO:0000256" key="11">
    <source>
        <dbReference type="ARBA" id="ARBA00022842"/>
    </source>
</evidence>
<dbReference type="GO" id="GO:0004519">
    <property type="term" value="F:endonuclease activity"/>
    <property type="evidence" value="ECO:0007669"/>
    <property type="project" value="UniProtKB-KW"/>
</dbReference>
<dbReference type="GO" id="GO:0005524">
    <property type="term" value="F:ATP binding"/>
    <property type="evidence" value="ECO:0007669"/>
    <property type="project" value="UniProtKB-KW"/>
</dbReference>
<keyword evidence="17" id="KW-0511">Multifunctional enzyme</keyword>
<dbReference type="GO" id="GO:0008270">
    <property type="term" value="F:zinc ion binding"/>
    <property type="evidence" value="ECO:0007669"/>
    <property type="project" value="UniProtKB-KW"/>
</dbReference>
<evidence type="ECO:0000256" key="7">
    <source>
        <dbReference type="ARBA" id="ARBA00022750"/>
    </source>
</evidence>
<dbReference type="InterPro" id="IPR012337">
    <property type="entry name" value="RNaseH-like_sf"/>
</dbReference>
<keyword evidence="3" id="KW-0645">Protease</keyword>
<keyword evidence="14" id="KW-0548">Nucleotidyltransferase</keyword>
<dbReference type="Gene3D" id="3.30.420.10">
    <property type="entry name" value="Ribonuclease H-like superfamily/Ribonuclease H"/>
    <property type="match status" value="1"/>
</dbReference>
<keyword evidence="14" id="KW-0239">DNA-directed DNA polymerase</keyword>
<dbReference type="InterPro" id="IPR054722">
    <property type="entry name" value="PolX-like_BBD"/>
</dbReference>
<dbReference type="PROSITE" id="PS50158">
    <property type="entry name" value="ZF_CCHC"/>
    <property type="match status" value="1"/>
</dbReference>
<dbReference type="InterPro" id="IPR057670">
    <property type="entry name" value="SH3_retrovirus"/>
</dbReference>
<dbReference type="Pfam" id="PF07727">
    <property type="entry name" value="RVT_2"/>
    <property type="match status" value="1"/>
</dbReference>
<dbReference type="CDD" id="cd09272">
    <property type="entry name" value="RNase_HI_RT_Ty1"/>
    <property type="match status" value="1"/>
</dbReference>
<evidence type="ECO:0000256" key="13">
    <source>
        <dbReference type="ARBA" id="ARBA00022918"/>
    </source>
</evidence>
<evidence type="ECO:0000256" key="14">
    <source>
        <dbReference type="ARBA" id="ARBA00022932"/>
    </source>
</evidence>